<comment type="caution">
    <text evidence="2">The sequence shown here is derived from an EMBL/GenBank/DDBJ whole genome shotgun (WGS) entry which is preliminary data.</text>
</comment>
<dbReference type="GO" id="GO:0016747">
    <property type="term" value="F:acyltransferase activity, transferring groups other than amino-acyl groups"/>
    <property type="evidence" value="ECO:0007669"/>
    <property type="project" value="InterPro"/>
</dbReference>
<accession>A0AB38CAJ0</accession>
<evidence type="ECO:0000313" key="3">
    <source>
        <dbReference type="Proteomes" id="UP000182489"/>
    </source>
</evidence>
<dbReference type="RefSeq" id="WP_034758236.1">
    <property type="nucleotide sequence ID" value="NZ_FPKH01000003.1"/>
</dbReference>
<dbReference type="SUPFAM" id="SSF55729">
    <property type="entry name" value="Acyl-CoA N-acyltransferases (Nat)"/>
    <property type="match status" value="1"/>
</dbReference>
<dbReference type="EMBL" id="FPKH01000003">
    <property type="protein sequence ID" value="SFX83409.1"/>
    <property type="molecule type" value="Genomic_DNA"/>
</dbReference>
<sequence length="142" mass="15978">MHAPLHISSERDELDVPMIHRYLSEQSYWKRGVAIDTVRKGIANALCFGGYVDGQQVAFARVVTDYTDFAYLRDVFVLPQYQGRGYGKQMVAAVLGDDRLCDVAWMLGTDDAHGLYAGFGFTPLEAPQKYMRRPAPVKLSKE</sequence>
<proteinExistence type="predicted"/>
<dbReference type="InterPro" id="IPR053144">
    <property type="entry name" value="Acetyltransferase_Butenolide"/>
</dbReference>
<dbReference type="InterPro" id="IPR016181">
    <property type="entry name" value="Acyl_CoA_acyltransferase"/>
</dbReference>
<dbReference type="PROSITE" id="PS51186">
    <property type="entry name" value="GNAT"/>
    <property type="match status" value="1"/>
</dbReference>
<dbReference type="InterPro" id="IPR000182">
    <property type="entry name" value="GNAT_dom"/>
</dbReference>
<evidence type="ECO:0000259" key="1">
    <source>
        <dbReference type="PROSITE" id="PS51186"/>
    </source>
</evidence>
<evidence type="ECO:0000313" key="2">
    <source>
        <dbReference type="EMBL" id="SFX83409.1"/>
    </source>
</evidence>
<dbReference type="Proteomes" id="UP000182489">
    <property type="component" value="Unassembled WGS sequence"/>
</dbReference>
<dbReference type="PANTHER" id="PTHR43233">
    <property type="entry name" value="FAMILY N-ACETYLTRANSFERASE, PUTATIVE (AFU_ORTHOLOGUE AFUA_6G03350)-RELATED"/>
    <property type="match status" value="1"/>
</dbReference>
<gene>
    <name evidence="2" type="ORF">SAMN03097694_3473</name>
</gene>
<dbReference type="CDD" id="cd04301">
    <property type="entry name" value="NAT_SF"/>
    <property type="match status" value="1"/>
</dbReference>
<organism evidence="2 3">
    <name type="scientific">Janthinobacterium lividum</name>
    <dbReference type="NCBI Taxonomy" id="29581"/>
    <lineage>
        <taxon>Bacteria</taxon>
        <taxon>Pseudomonadati</taxon>
        <taxon>Pseudomonadota</taxon>
        <taxon>Betaproteobacteria</taxon>
        <taxon>Burkholderiales</taxon>
        <taxon>Oxalobacteraceae</taxon>
        <taxon>Janthinobacterium</taxon>
    </lineage>
</organism>
<name>A0AB38CAJ0_9BURK</name>
<dbReference type="Pfam" id="PF13508">
    <property type="entry name" value="Acetyltransf_7"/>
    <property type="match status" value="1"/>
</dbReference>
<dbReference type="Gene3D" id="3.40.630.30">
    <property type="match status" value="1"/>
</dbReference>
<dbReference type="AlphaFoldDB" id="A0AB38CAJ0"/>
<feature type="domain" description="N-acetyltransferase" evidence="1">
    <location>
        <begin position="5"/>
        <end position="142"/>
    </location>
</feature>
<dbReference type="PANTHER" id="PTHR43233:SF1">
    <property type="entry name" value="FAMILY N-ACETYLTRANSFERASE, PUTATIVE (AFU_ORTHOLOGUE AFUA_6G03350)-RELATED"/>
    <property type="match status" value="1"/>
</dbReference>
<reference evidence="2 3" key="1">
    <citation type="submission" date="2016-11" db="EMBL/GenBank/DDBJ databases">
        <authorList>
            <person name="Varghese N."/>
            <person name="Submissions S."/>
        </authorList>
    </citation>
    <scope>NUCLEOTIDE SEQUENCE [LARGE SCALE GENOMIC DNA]</scope>
    <source>
        <strain evidence="2 3">NFR18</strain>
    </source>
</reference>
<protein>
    <submittedName>
        <fullName evidence="2">Acetyltransferase (GNAT) domain-containing protein</fullName>
    </submittedName>
</protein>